<evidence type="ECO:0000313" key="1">
    <source>
        <dbReference type="EMBL" id="JAE08297.1"/>
    </source>
</evidence>
<name>A0A0A9F7G4_ARUDO</name>
<protein>
    <submittedName>
        <fullName evidence="1">Uncharacterized protein</fullName>
    </submittedName>
</protein>
<proteinExistence type="predicted"/>
<dbReference type="EMBL" id="GBRH01189599">
    <property type="protein sequence ID" value="JAE08297.1"/>
    <property type="molecule type" value="Transcribed_RNA"/>
</dbReference>
<accession>A0A0A9F7G4</accession>
<reference evidence="1" key="2">
    <citation type="journal article" date="2015" name="Data Brief">
        <title>Shoot transcriptome of the giant reed, Arundo donax.</title>
        <authorList>
            <person name="Barrero R.A."/>
            <person name="Guerrero F.D."/>
            <person name="Moolhuijzen P."/>
            <person name="Goolsby J.A."/>
            <person name="Tidwell J."/>
            <person name="Bellgard S.E."/>
            <person name="Bellgard M.I."/>
        </authorList>
    </citation>
    <scope>NUCLEOTIDE SEQUENCE</scope>
    <source>
        <tissue evidence="1">Shoot tissue taken approximately 20 cm above the soil surface</tissue>
    </source>
</reference>
<sequence>MMQLCNIASLPLFFFNLSLKTRSFIQHPVTSTYSNIALSWNCNGCVSSELWAP</sequence>
<reference evidence="1" key="1">
    <citation type="submission" date="2014-09" db="EMBL/GenBank/DDBJ databases">
        <authorList>
            <person name="Magalhaes I.L.F."/>
            <person name="Oliveira U."/>
            <person name="Santos F.R."/>
            <person name="Vidigal T.H.D.A."/>
            <person name="Brescovit A.D."/>
            <person name="Santos A.J."/>
        </authorList>
    </citation>
    <scope>NUCLEOTIDE SEQUENCE</scope>
    <source>
        <tissue evidence="1">Shoot tissue taken approximately 20 cm above the soil surface</tissue>
    </source>
</reference>
<dbReference type="AlphaFoldDB" id="A0A0A9F7G4"/>
<organism evidence="1">
    <name type="scientific">Arundo donax</name>
    <name type="common">Giant reed</name>
    <name type="synonym">Donax arundinaceus</name>
    <dbReference type="NCBI Taxonomy" id="35708"/>
    <lineage>
        <taxon>Eukaryota</taxon>
        <taxon>Viridiplantae</taxon>
        <taxon>Streptophyta</taxon>
        <taxon>Embryophyta</taxon>
        <taxon>Tracheophyta</taxon>
        <taxon>Spermatophyta</taxon>
        <taxon>Magnoliopsida</taxon>
        <taxon>Liliopsida</taxon>
        <taxon>Poales</taxon>
        <taxon>Poaceae</taxon>
        <taxon>PACMAD clade</taxon>
        <taxon>Arundinoideae</taxon>
        <taxon>Arundineae</taxon>
        <taxon>Arundo</taxon>
    </lineage>
</organism>